<dbReference type="AlphaFoldDB" id="A0A1M5XTZ7"/>
<evidence type="ECO:0000313" key="2">
    <source>
        <dbReference type="Proteomes" id="UP000184079"/>
    </source>
</evidence>
<name>A0A1M5XTZ7_9BACI</name>
<dbReference type="OrthoDB" id="2943085at2"/>
<gene>
    <name evidence="1" type="ORF">SAMN05421807_1441</name>
</gene>
<keyword evidence="2" id="KW-1185">Reference proteome</keyword>
<evidence type="ECO:0000313" key="1">
    <source>
        <dbReference type="EMBL" id="SHI03236.1"/>
    </source>
</evidence>
<sequence length="140" mass="16284">MKISDKTCFIRKRILDKNIKGCKKINPEQMETIVQLAEEYEEAKGTRDQIDYLRYGLDLASGRDRTSLLVIELESETDVPKVIYKGKEIKLKRNVFFDWETDGAYPTEGGLTYAIEHFERHASLPTINRIERKVKGHAYD</sequence>
<reference evidence="2" key="1">
    <citation type="submission" date="2016-11" db="EMBL/GenBank/DDBJ databases">
        <authorList>
            <person name="Varghese N."/>
            <person name="Submissions S."/>
        </authorList>
    </citation>
    <scope>NUCLEOTIDE SEQUENCE [LARGE SCALE GENOMIC DNA]</scope>
    <source>
        <strain evidence="2">CGMCC 1.6496</strain>
    </source>
</reference>
<dbReference type="Proteomes" id="UP000184079">
    <property type="component" value="Unassembled WGS sequence"/>
</dbReference>
<dbReference type="RefSeq" id="WP_073013525.1">
    <property type="nucleotide sequence ID" value="NZ_FQXD01000044.1"/>
</dbReference>
<protein>
    <submittedName>
        <fullName evidence="1">Uncharacterized protein</fullName>
    </submittedName>
</protein>
<accession>A0A1M5XTZ7</accession>
<dbReference type="EMBL" id="FQXD01000044">
    <property type="protein sequence ID" value="SHI03236.1"/>
    <property type="molecule type" value="Genomic_DNA"/>
</dbReference>
<organism evidence="1 2">
    <name type="scientific">Virgibacillus chiguensis</name>
    <dbReference type="NCBI Taxonomy" id="411959"/>
    <lineage>
        <taxon>Bacteria</taxon>
        <taxon>Bacillati</taxon>
        <taxon>Bacillota</taxon>
        <taxon>Bacilli</taxon>
        <taxon>Bacillales</taxon>
        <taxon>Bacillaceae</taxon>
        <taxon>Virgibacillus</taxon>
    </lineage>
</organism>
<proteinExistence type="predicted"/>